<comment type="similarity">
    <text evidence="1">Belongs to the short-chain dehydrogenases/reductases (SDR) family.</text>
</comment>
<keyword evidence="4" id="KW-1185">Reference proteome</keyword>
<dbReference type="SUPFAM" id="SSF51735">
    <property type="entry name" value="NAD(P)-binding Rossmann-fold domains"/>
    <property type="match status" value="1"/>
</dbReference>
<dbReference type="Gene3D" id="3.40.50.720">
    <property type="entry name" value="NAD(P)-binding Rossmann-like Domain"/>
    <property type="match status" value="1"/>
</dbReference>
<sequence>MGIMSKKEEKTIPNSVKHHVLITGGSSGIGAALASYYARPGVHITLWGRNEARLQETARKSQEKGASTSILAIDLSNAAQAVQALIEADNINPVDILILSAGMADIRPAGAKTETSETALQMSLVNFATPVAMATEAASRMAERQTGRIGILGSVASFHDLPLATVYSGSKAGLGRFSTALRAAMEPYNVKVTLIAPGFIDTPMSQRLEGNQPFLVPVDKAARQIARSINRGQAKLVFPWVFQLTRLLEALLPSAISHRILRALDIMQHPPEN</sequence>
<evidence type="ECO:0000256" key="1">
    <source>
        <dbReference type="ARBA" id="ARBA00006484"/>
    </source>
</evidence>
<dbReference type="PROSITE" id="PS00061">
    <property type="entry name" value="ADH_SHORT"/>
    <property type="match status" value="1"/>
</dbReference>
<organism evidence="3 4">
    <name type="scientific">Aristophania vespae</name>
    <dbReference type="NCBI Taxonomy" id="2697033"/>
    <lineage>
        <taxon>Bacteria</taxon>
        <taxon>Pseudomonadati</taxon>
        <taxon>Pseudomonadota</taxon>
        <taxon>Alphaproteobacteria</taxon>
        <taxon>Acetobacterales</taxon>
        <taxon>Acetobacteraceae</taxon>
        <taxon>Aristophania</taxon>
    </lineage>
</organism>
<evidence type="ECO:0000313" key="3">
    <source>
        <dbReference type="EMBL" id="QHI95549.1"/>
    </source>
</evidence>
<dbReference type="Pfam" id="PF00106">
    <property type="entry name" value="adh_short"/>
    <property type="match status" value="1"/>
</dbReference>
<dbReference type="KEGG" id="bomb:GT348_04055"/>
<dbReference type="PRINTS" id="PR00081">
    <property type="entry name" value="GDHRDH"/>
</dbReference>
<evidence type="ECO:0000256" key="2">
    <source>
        <dbReference type="ARBA" id="ARBA00023002"/>
    </source>
</evidence>
<dbReference type="GO" id="GO:0016491">
    <property type="term" value="F:oxidoreductase activity"/>
    <property type="evidence" value="ECO:0007669"/>
    <property type="project" value="UniProtKB-KW"/>
</dbReference>
<dbReference type="PANTHER" id="PTHR44196">
    <property type="entry name" value="DEHYDROGENASE/REDUCTASE SDR FAMILY MEMBER 7B"/>
    <property type="match status" value="1"/>
</dbReference>
<dbReference type="Proteomes" id="UP000463975">
    <property type="component" value="Chromosome"/>
</dbReference>
<dbReference type="AlphaFoldDB" id="A0A6P1NDJ8"/>
<name>A0A6P1NDJ8_9PROT</name>
<dbReference type="InterPro" id="IPR002347">
    <property type="entry name" value="SDR_fam"/>
</dbReference>
<protein>
    <submittedName>
        <fullName evidence="3">SDR family NAD(P)-dependent oxidoreductase</fullName>
    </submittedName>
</protein>
<proteinExistence type="inferred from homology"/>
<dbReference type="PANTHER" id="PTHR44196:SF1">
    <property type="entry name" value="DEHYDROGENASE_REDUCTASE SDR FAMILY MEMBER 7B"/>
    <property type="match status" value="1"/>
</dbReference>
<gene>
    <name evidence="3" type="ORF">GT348_04055</name>
</gene>
<dbReference type="GO" id="GO:0016020">
    <property type="term" value="C:membrane"/>
    <property type="evidence" value="ECO:0007669"/>
    <property type="project" value="TreeGrafter"/>
</dbReference>
<accession>A0A6P1NDJ8</accession>
<dbReference type="EMBL" id="CP047652">
    <property type="protein sequence ID" value="QHI95549.1"/>
    <property type="molecule type" value="Genomic_DNA"/>
</dbReference>
<dbReference type="InterPro" id="IPR020904">
    <property type="entry name" value="Sc_DH/Rdtase_CS"/>
</dbReference>
<dbReference type="InterPro" id="IPR036291">
    <property type="entry name" value="NAD(P)-bd_dom_sf"/>
</dbReference>
<evidence type="ECO:0000313" key="4">
    <source>
        <dbReference type="Proteomes" id="UP000463975"/>
    </source>
</evidence>
<reference evidence="3 4" key="1">
    <citation type="submission" date="2020-01" db="EMBL/GenBank/DDBJ databases">
        <title>Genome sequencing of strain KACC 21507.</title>
        <authorList>
            <person name="Heo J."/>
            <person name="Kim S.-J."/>
            <person name="Kim J.-S."/>
            <person name="Hong S.-B."/>
            <person name="Kwon S.-W."/>
        </authorList>
    </citation>
    <scope>NUCLEOTIDE SEQUENCE [LARGE SCALE GENOMIC DNA]</scope>
    <source>
        <strain evidence="3 4">KACC 21507</strain>
    </source>
</reference>
<keyword evidence="2" id="KW-0560">Oxidoreductase</keyword>